<dbReference type="AlphaFoldDB" id="A0A0G4FG91"/>
<organism evidence="4">
    <name type="scientific">Chromera velia CCMP2878</name>
    <dbReference type="NCBI Taxonomy" id="1169474"/>
    <lineage>
        <taxon>Eukaryota</taxon>
        <taxon>Sar</taxon>
        <taxon>Alveolata</taxon>
        <taxon>Colpodellida</taxon>
        <taxon>Chromeraceae</taxon>
        <taxon>Chromera</taxon>
    </lineage>
</organism>
<feature type="compositionally biased region" description="Acidic residues" evidence="2">
    <location>
        <begin position="290"/>
        <end position="357"/>
    </location>
</feature>
<keyword evidence="1" id="KW-0067">ATP-binding</keyword>
<dbReference type="Pfam" id="PF00069">
    <property type="entry name" value="Pkinase"/>
    <property type="match status" value="1"/>
</dbReference>
<evidence type="ECO:0000313" key="4">
    <source>
        <dbReference type="EMBL" id="CEM12181.1"/>
    </source>
</evidence>
<sequence length="512" mass="57649">MGSKQTQFLLWFKKSVAADSAVAAGVQAWKDEFFPPKAGVKTFTYLLLRDQTAVVELSATTSAADLLQQYPFLHRVRPLTQDKPLFQRNDVKQYADHPETHLFVHFRTHDDMHKRQRKFVCFFRSSQTDDPEVAARVAEKVDSWREGCRTGVFARLLWLREKSAVIQLRYPFTAQQLLSRNPILASVNPLDAVFGSNPLVQIEMEKREDVLAFSRNAEFIRASPAVPDMSSIPVVEGARKRGIPSEGVPVLESSYPNSHRRRIQEDVERKVRKDTESEADEDAESKFDEDAQSEFDEDAQSEFDEDAESEGDEDAESEGDEDAESEGDEDAQSEFDGDAESEGDEDAESEFDEDAEREMEFRATWPRQLLEGCEILQFVGKGDFGAVYKAMEKSTQQVVALKVTYGAFETPESAARIAWELEVLHQMNSRYIPKLLDVIPPDDTANFTDVAFTMEFLSTKLSDFLEDDVALSKETASEGCGGERWMGGEGVALQRNRKAAPTRHGARCEGTT</sequence>
<evidence type="ECO:0000256" key="2">
    <source>
        <dbReference type="SAM" id="MobiDB-lite"/>
    </source>
</evidence>
<evidence type="ECO:0000259" key="3">
    <source>
        <dbReference type="PROSITE" id="PS50011"/>
    </source>
</evidence>
<dbReference type="GO" id="GO:0005524">
    <property type="term" value="F:ATP binding"/>
    <property type="evidence" value="ECO:0007669"/>
    <property type="project" value="UniProtKB-UniRule"/>
</dbReference>
<dbReference type="SUPFAM" id="SSF56112">
    <property type="entry name" value="Protein kinase-like (PK-like)"/>
    <property type="match status" value="1"/>
</dbReference>
<dbReference type="InterPro" id="IPR000719">
    <property type="entry name" value="Prot_kinase_dom"/>
</dbReference>
<evidence type="ECO:0000256" key="1">
    <source>
        <dbReference type="PROSITE-ProRule" id="PRU10141"/>
    </source>
</evidence>
<feature type="compositionally biased region" description="Basic and acidic residues" evidence="2">
    <location>
        <begin position="263"/>
        <end position="276"/>
    </location>
</feature>
<dbReference type="GO" id="GO:0004672">
    <property type="term" value="F:protein kinase activity"/>
    <property type="evidence" value="ECO:0007669"/>
    <property type="project" value="InterPro"/>
</dbReference>
<dbReference type="InterPro" id="IPR011009">
    <property type="entry name" value="Kinase-like_dom_sf"/>
</dbReference>
<dbReference type="PROSITE" id="PS50011">
    <property type="entry name" value="PROTEIN_KINASE_DOM"/>
    <property type="match status" value="1"/>
</dbReference>
<gene>
    <name evidence="4" type="ORF">Cvel_16794</name>
</gene>
<feature type="domain" description="Protein kinase" evidence="3">
    <location>
        <begin position="373"/>
        <end position="512"/>
    </location>
</feature>
<proteinExistence type="predicted"/>
<dbReference type="Gene3D" id="3.30.200.20">
    <property type="entry name" value="Phosphorylase Kinase, domain 1"/>
    <property type="match status" value="1"/>
</dbReference>
<feature type="binding site" evidence="1">
    <location>
        <position position="402"/>
    </location>
    <ligand>
        <name>ATP</name>
        <dbReference type="ChEBI" id="CHEBI:30616"/>
    </ligand>
</feature>
<dbReference type="PROSITE" id="PS00107">
    <property type="entry name" value="PROTEIN_KINASE_ATP"/>
    <property type="match status" value="1"/>
</dbReference>
<protein>
    <recommendedName>
        <fullName evidence="3">Protein kinase domain-containing protein</fullName>
    </recommendedName>
</protein>
<dbReference type="InterPro" id="IPR017441">
    <property type="entry name" value="Protein_kinase_ATP_BS"/>
</dbReference>
<dbReference type="EMBL" id="CDMZ01000343">
    <property type="protein sequence ID" value="CEM12181.1"/>
    <property type="molecule type" value="Genomic_DNA"/>
</dbReference>
<feature type="region of interest" description="Disordered" evidence="2">
    <location>
        <begin position="237"/>
        <end position="359"/>
    </location>
</feature>
<accession>A0A0G4FG91</accession>
<keyword evidence="1" id="KW-0547">Nucleotide-binding</keyword>
<name>A0A0G4FG91_9ALVE</name>
<reference evidence="4" key="1">
    <citation type="submission" date="2014-11" db="EMBL/GenBank/DDBJ databases">
        <authorList>
            <person name="Otto D Thomas"/>
            <person name="Naeem Raeece"/>
        </authorList>
    </citation>
    <scope>NUCLEOTIDE SEQUENCE</scope>
</reference>
<dbReference type="VEuPathDB" id="CryptoDB:Cvel_16794"/>